<name>A0ACC3T4N4_LIPKO</name>
<comment type="caution">
    <text evidence="1">The sequence shown here is derived from an EMBL/GenBank/DDBJ whole genome shotgun (WGS) entry which is preliminary data.</text>
</comment>
<dbReference type="EMBL" id="MU971354">
    <property type="protein sequence ID" value="KAK9238601.1"/>
    <property type="molecule type" value="Genomic_DNA"/>
</dbReference>
<gene>
    <name evidence="1" type="ORF">V1525DRAFT_341084</name>
</gene>
<reference evidence="2" key="1">
    <citation type="journal article" date="2024" name="Front. Bioeng. Biotechnol.">
        <title>Genome-scale model development and genomic sequencing of the oleaginous clade Lipomyces.</title>
        <authorList>
            <person name="Czajka J.J."/>
            <person name="Han Y."/>
            <person name="Kim J."/>
            <person name="Mondo S.J."/>
            <person name="Hofstad B.A."/>
            <person name="Robles A."/>
            <person name="Haridas S."/>
            <person name="Riley R."/>
            <person name="LaButti K."/>
            <person name="Pangilinan J."/>
            <person name="Andreopoulos W."/>
            <person name="Lipzen A."/>
            <person name="Yan J."/>
            <person name="Wang M."/>
            <person name="Ng V."/>
            <person name="Grigoriev I.V."/>
            <person name="Spatafora J.W."/>
            <person name="Magnuson J.K."/>
            <person name="Baker S.E."/>
            <person name="Pomraning K.R."/>
        </authorList>
    </citation>
    <scope>NUCLEOTIDE SEQUENCE [LARGE SCALE GENOMIC DNA]</scope>
    <source>
        <strain evidence="2">CBS 7786</strain>
    </source>
</reference>
<protein>
    <submittedName>
        <fullName evidence="1">Uncharacterized protein</fullName>
    </submittedName>
</protein>
<dbReference type="Proteomes" id="UP001433508">
    <property type="component" value="Unassembled WGS sequence"/>
</dbReference>
<accession>A0ACC3T4N4</accession>
<evidence type="ECO:0000313" key="1">
    <source>
        <dbReference type="EMBL" id="KAK9238601.1"/>
    </source>
</evidence>
<organism evidence="1 2">
    <name type="scientific">Lipomyces kononenkoae</name>
    <name type="common">Yeast</name>
    <dbReference type="NCBI Taxonomy" id="34357"/>
    <lineage>
        <taxon>Eukaryota</taxon>
        <taxon>Fungi</taxon>
        <taxon>Dikarya</taxon>
        <taxon>Ascomycota</taxon>
        <taxon>Saccharomycotina</taxon>
        <taxon>Lipomycetes</taxon>
        <taxon>Lipomycetales</taxon>
        <taxon>Lipomycetaceae</taxon>
        <taxon>Lipomyces</taxon>
    </lineage>
</organism>
<evidence type="ECO:0000313" key="2">
    <source>
        <dbReference type="Proteomes" id="UP001433508"/>
    </source>
</evidence>
<proteinExistence type="predicted"/>
<sequence>MQATVFGRSEKLLPRVDIGDYIFLTYVKFQLRDHGSIHCVSTANTTYFGWNPSKPKTVTKSEKVTVTHQQLLILSEYFLNHHRALLALQDSGEGVTVPPQQSGTPSKTWVEGPPTAQPQQLPATANATVSKSNSYSDTFSKPRTLLQDLKAGMWASVVVQVIRALESDRKYVLQVSDFTSNSDFKNDAGVEEIGLPRGQYLMELAPFDGSREYCRKNIECGKIIAIDQMQLKRSPFGHLEARVKGDRQNLSKSFIRVLADEDPEAKAVIARRQWCLQRLRRNHYENGLTLPPEPNFGKEGVNHPGADSKQAESSQRGMGASRSYPRQSLSPSRYSGPPARTFDRAEFEKVSDNLPSSQPEEKVPVKTAKRQNEEEDDAKHSFKNQKLVSQDSTNTTSNGSRQPPSMEKDNITHPAATVQLSSDCMYLFPLT</sequence>
<keyword evidence="2" id="KW-1185">Reference proteome</keyword>